<sequence length="414" mass="46215">MKQTIEHSDQAATTGAVEVREPTDSRDGIPDDLLLAEDVAEGHELPQSLFVSHMATYPAVAAMVGFVASFPVIKVFASNAVPLAMAWRKRQQSQALERLRPVVQRADKWGDEVLTSMDKRFPQLKTAQPDEVVEMAKRPVKNARKAASVYGSAAHGFVSNRVVKPAKRATHTARSGYTRIYDNNGKPILRSRLDPIILPLNNRVEELIIDYIPEHRDMVKEPVTNELSRTWRLSKAAAKKARPVARKQFYTITKLPGETRNHVVKVYTTKSAKYQKDGATQTRRARVLATLSTIKHLSQEGTSVLRKRLNAPRKKTQAQLDEISHDMAHIPPEERDAVDELVHYLRNEGNTTTTTTTTSHAPSLRGLDEQQQDPHLFADELFTTTTSTGTSAVDDDGASTITTTTVPAQRFRRE</sequence>
<keyword evidence="3" id="KW-1185">Reference proteome</keyword>
<accession>A0A642VDQ5</accession>
<feature type="region of interest" description="Disordered" evidence="1">
    <location>
        <begin position="1"/>
        <end position="29"/>
    </location>
</feature>
<dbReference type="OrthoDB" id="376826at2759"/>
<evidence type="ECO:0000256" key="1">
    <source>
        <dbReference type="SAM" id="MobiDB-lite"/>
    </source>
</evidence>
<feature type="region of interest" description="Disordered" evidence="1">
    <location>
        <begin position="388"/>
        <end position="414"/>
    </location>
</feature>
<dbReference type="Proteomes" id="UP000761534">
    <property type="component" value="Unassembled WGS sequence"/>
</dbReference>
<evidence type="ECO:0000313" key="3">
    <source>
        <dbReference type="Proteomes" id="UP000761534"/>
    </source>
</evidence>
<protein>
    <submittedName>
        <fullName evidence="2">Uncharacterized protein</fullName>
    </submittedName>
</protein>
<feature type="compositionally biased region" description="Basic and acidic residues" evidence="1">
    <location>
        <begin position="18"/>
        <end position="29"/>
    </location>
</feature>
<comment type="caution">
    <text evidence="2">The sequence shown here is derived from an EMBL/GenBank/DDBJ whole genome shotgun (WGS) entry which is preliminary data.</text>
</comment>
<gene>
    <name evidence="2" type="ORF">TRICI_000302</name>
</gene>
<evidence type="ECO:0000313" key="2">
    <source>
        <dbReference type="EMBL" id="KAA8917519.1"/>
    </source>
</evidence>
<dbReference type="EMBL" id="SWFS01000028">
    <property type="protein sequence ID" value="KAA8917519.1"/>
    <property type="molecule type" value="Genomic_DNA"/>
</dbReference>
<reference evidence="2" key="1">
    <citation type="journal article" date="2019" name="G3 (Bethesda)">
        <title>Genome Assemblies of Two Rare Opportunistic Yeast Pathogens: Diutina rugosa (syn. Candida rugosa) and Trichomonascus ciferrii (syn. Candida ciferrii).</title>
        <authorList>
            <person name="Mixao V."/>
            <person name="Saus E."/>
            <person name="Hansen A.P."/>
            <person name="Lass-Florl C."/>
            <person name="Gabaldon T."/>
        </authorList>
    </citation>
    <scope>NUCLEOTIDE SEQUENCE</scope>
    <source>
        <strain evidence="2">CBS 4856</strain>
    </source>
</reference>
<organism evidence="2 3">
    <name type="scientific">Trichomonascus ciferrii</name>
    <dbReference type="NCBI Taxonomy" id="44093"/>
    <lineage>
        <taxon>Eukaryota</taxon>
        <taxon>Fungi</taxon>
        <taxon>Dikarya</taxon>
        <taxon>Ascomycota</taxon>
        <taxon>Saccharomycotina</taxon>
        <taxon>Dipodascomycetes</taxon>
        <taxon>Dipodascales</taxon>
        <taxon>Trichomonascaceae</taxon>
        <taxon>Trichomonascus</taxon>
        <taxon>Trichomonascus ciferrii complex</taxon>
    </lineage>
</organism>
<dbReference type="VEuPathDB" id="FungiDB:TRICI_000302"/>
<dbReference type="AlphaFoldDB" id="A0A642VDQ5"/>
<dbReference type="Pfam" id="PF17316">
    <property type="entry name" value="Perilipin_2"/>
    <property type="match status" value="1"/>
</dbReference>
<proteinExistence type="predicted"/>
<name>A0A642VDQ5_9ASCO</name>